<organism evidence="2 5">
    <name type="scientific">Medicago truncatula</name>
    <name type="common">Barrel medic</name>
    <name type="synonym">Medicago tribuloides</name>
    <dbReference type="NCBI Taxonomy" id="3880"/>
    <lineage>
        <taxon>Eukaryota</taxon>
        <taxon>Viridiplantae</taxon>
        <taxon>Streptophyta</taxon>
        <taxon>Embryophyta</taxon>
        <taxon>Tracheophyta</taxon>
        <taxon>Spermatophyta</taxon>
        <taxon>Magnoliopsida</taxon>
        <taxon>eudicotyledons</taxon>
        <taxon>Gunneridae</taxon>
        <taxon>Pentapetalae</taxon>
        <taxon>rosids</taxon>
        <taxon>fabids</taxon>
        <taxon>Fabales</taxon>
        <taxon>Fabaceae</taxon>
        <taxon>Papilionoideae</taxon>
        <taxon>50 kb inversion clade</taxon>
        <taxon>NPAAA clade</taxon>
        <taxon>Hologalegina</taxon>
        <taxon>IRL clade</taxon>
        <taxon>Trifolieae</taxon>
        <taxon>Medicago</taxon>
    </lineage>
</organism>
<dbReference type="Proteomes" id="UP000265566">
    <property type="component" value="Chromosome 2"/>
</dbReference>
<dbReference type="PANTHER" id="PTHR42851">
    <property type="entry name" value="ALDOLASE-RELATED"/>
    <property type="match status" value="1"/>
</dbReference>
<dbReference type="EnsemblPlants" id="KEH37804">
    <property type="protein sequence ID" value="KEH37804"/>
    <property type="gene ID" value="MTR_2g047912"/>
</dbReference>
<dbReference type="EMBL" id="CM001218">
    <property type="protein sequence ID" value="KEH37804.1"/>
    <property type="molecule type" value="Genomic_DNA"/>
</dbReference>
<evidence type="ECO:0000313" key="6">
    <source>
        <dbReference type="Proteomes" id="UP000265566"/>
    </source>
</evidence>
<keyword evidence="5" id="KW-1185">Reference proteome</keyword>
<dbReference type="STRING" id="3880.A0A072V6W3"/>
<dbReference type="PANTHER" id="PTHR42851:SF4">
    <property type="entry name" value="PWWP DOMAIN-CONTAINING PROTEIN"/>
    <property type="match status" value="1"/>
</dbReference>
<dbReference type="OrthoDB" id="62853at2759"/>
<protein>
    <submittedName>
        <fullName evidence="2">Dentin sialophosphoprotein-like protein, putative</fullName>
    </submittedName>
</protein>
<evidence type="ECO:0000256" key="1">
    <source>
        <dbReference type="SAM" id="MobiDB-lite"/>
    </source>
</evidence>
<reference evidence="3" key="5">
    <citation type="journal article" date="2018" name="Nat. Plants">
        <title>Whole-genome landscape of Medicago truncatula symbiotic genes.</title>
        <authorList>
            <person name="Pecrix Y."/>
            <person name="Gamas P."/>
            <person name="Carrere S."/>
        </authorList>
    </citation>
    <scope>NUCLEOTIDE SEQUENCE</scope>
    <source>
        <tissue evidence="3">Leaves</tissue>
    </source>
</reference>
<evidence type="ECO:0000313" key="4">
    <source>
        <dbReference type="EnsemblPlants" id="KEH37804"/>
    </source>
</evidence>
<feature type="compositionally biased region" description="Polar residues" evidence="1">
    <location>
        <begin position="303"/>
        <end position="319"/>
    </location>
</feature>
<feature type="region of interest" description="Disordered" evidence="1">
    <location>
        <begin position="546"/>
        <end position="585"/>
    </location>
</feature>
<sequence length="678" mass="75714">MEEVEKRYISTVVGETVDESVEYGGQIVEHLSGEAEIENAAAVKLDRVVSEREARYQSIVGTDSCAMDAAAEAAGHPSTSLFADILETIDSILNMPFVNDGKVDRNSSIVDIEETSNFGNDKFDANSNIVVDIMETIDSILNMPIGNDKVDGKTNIVHEVVCGTEVEKCNATEQVIADKDVSGVSALNAEQSDVYEGMEIYVEDQQETERSRTMNQTVEVNGLLVSIEGEENFDANAIAEEGTQITDQGSYMLLRDGKEKLSEESNMRQKVEEQECVDKDNSFFVDEEQDLCEVIEYATPVVNTDDQAGPRNLNNQSSTHQKRKSNFKDTMHSVKKEKRMLDPLNGSLDSPDGDCWTPDHLVSPEHSKKRSAFDHFDDDFKMQTGNKTISVAEVSNTTNSSYKIGDCIHRADSQLTPKTDVDVRIFPENGLDVSPTTVEYDENTTEYSSQVDMLSPLQCVAQKPLGEYTFLNGIVSFFSDFKNSVIVSADWKEISRTDELDTMTKKKLPIAGTGFMSDLHWTDWVIENGNEEKPVQQPLLKNQKKDEQLVAAKSPKPAQVNRGPSSEKNSKSNHAETPNKPHGYIDEKAPAELVMNFTEFKSVPSETNLNKMFRRFGRLNESETEVDRVSSRARVVFKKRVDAEVALGSAKKFKIFGSVLVNYQLNYTPSAFKVFRKR</sequence>
<reference evidence="2 5" key="1">
    <citation type="journal article" date="2011" name="Nature">
        <title>The Medicago genome provides insight into the evolution of rhizobial symbioses.</title>
        <authorList>
            <person name="Young N.D."/>
            <person name="Debelle F."/>
            <person name="Oldroyd G.E."/>
            <person name="Geurts R."/>
            <person name="Cannon S.B."/>
            <person name="Udvardi M.K."/>
            <person name="Benedito V.A."/>
            <person name="Mayer K.F."/>
            <person name="Gouzy J."/>
            <person name="Schoof H."/>
            <person name="Van de Peer Y."/>
            <person name="Proost S."/>
            <person name="Cook D.R."/>
            <person name="Meyers B.C."/>
            <person name="Spannagl M."/>
            <person name="Cheung F."/>
            <person name="De Mita S."/>
            <person name="Krishnakumar V."/>
            <person name="Gundlach H."/>
            <person name="Zhou S."/>
            <person name="Mudge J."/>
            <person name="Bharti A.K."/>
            <person name="Murray J.D."/>
            <person name="Naoumkina M.A."/>
            <person name="Rosen B."/>
            <person name="Silverstein K.A."/>
            <person name="Tang H."/>
            <person name="Rombauts S."/>
            <person name="Zhao P.X."/>
            <person name="Zhou P."/>
            <person name="Barbe V."/>
            <person name="Bardou P."/>
            <person name="Bechner M."/>
            <person name="Bellec A."/>
            <person name="Berger A."/>
            <person name="Berges H."/>
            <person name="Bidwell S."/>
            <person name="Bisseling T."/>
            <person name="Choisne N."/>
            <person name="Couloux A."/>
            <person name="Denny R."/>
            <person name="Deshpande S."/>
            <person name="Dai X."/>
            <person name="Doyle J.J."/>
            <person name="Dudez A.M."/>
            <person name="Farmer A.D."/>
            <person name="Fouteau S."/>
            <person name="Franken C."/>
            <person name="Gibelin C."/>
            <person name="Gish J."/>
            <person name="Goldstein S."/>
            <person name="Gonzalez A.J."/>
            <person name="Green P.J."/>
            <person name="Hallab A."/>
            <person name="Hartog M."/>
            <person name="Hua A."/>
            <person name="Humphray S.J."/>
            <person name="Jeong D.H."/>
            <person name="Jing Y."/>
            <person name="Jocker A."/>
            <person name="Kenton S.M."/>
            <person name="Kim D.J."/>
            <person name="Klee K."/>
            <person name="Lai H."/>
            <person name="Lang C."/>
            <person name="Lin S."/>
            <person name="Macmil S.L."/>
            <person name="Magdelenat G."/>
            <person name="Matthews L."/>
            <person name="McCorrison J."/>
            <person name="Monaghan E.L."/>
            <person name="Mun J.H."/>
            <person name="Najar F.Z."/>
            <person name="Nicholson C."/>
            <person name="Noirot C."/>
            <person name="O'Bleness M."/>
            <person name="Paule C.R."/>
            <person name="Poulain J."/>
            <person name="Prion F."/>
            <person name="Qin B."/>
            <person name="Qu C."/>
            <person name="Retzel E.F."/>
            <person name="Riddle C."/>
            <person name="Sallet E."/>
            <person name="Samain S."/>
            <person name="Samson N."/>
            <person name="Sanders I."/>
            <person name="Saurat O."/>
            <person name="Scarpelli C."/>
            <person name="Schiex T."/>
            <person name="Segurens B."/>
            <person name="Severin A.J."/>
            <person name="Sherrier D.J."/>
            <person name="Shi R."/>
            <person name="Sims S."/>
            <person name="Singer S.R."/>
            <person name="Sinharoy S."/>
            <person name="Sterck L."/>
            <person name="Viollet A."/>
            <person name="Wang B.B."/>
            <person name="Wang K."/>
            <person name="Wang M."/>
            <person name="Wang X."/>
            <person name="Warfsmann J."/>
            <person name="Weissenbach J."/>
            <person name="White D.D."/>
            <person name="White J.D."/>
            <person name="Wiley G.B."/>
            <person name="Wincker P."/>
            <person name="Xing Y."/>
            <person name="Yang L."/>
            <person name="Yao Z."/>
            <person name="Ying F."/>
            <person name="Zhai J."/>
            <person name="Zhou L."/>
            <person name="Zuber A."/>
            <person name="Denarie J."/>
            <person name="Dixon R.A."/>
            <person name="May G.D."/>
            <person name="Schwartz D.C."/>
            <person name="Rogers J."/>
            <person name="Quetier F."/>
            <person name="Town C.D."/>
            <person name="Roe B.A."/>
        </authorList>
    </citation>
    <scope>NUCLEOTIDE SEQUENCE [LARGE SCALE GENOMIC DNA]</scope>
    <source>
        <strain evidence="2">A17</strain>
        <strain evidence="4 5">cv. Jemalong A17</strain>
    </source>
</reference>
<reference evidence="4" key="3">
    <citation type="submission" date="2015-04" db="UniProtKB">
        <authorList>
            <consortium name="EnsemblPlants"/>
        </authorList>
    </citation>
    <scope>IDENTIFICATION</scope>
    <source>
        <strain evidence="4">cv. Jemalong A17</strain>
    </source>
</reference>
<proteinExistence type="predicted"/>
<reference evidence="2 5" key="2">
    <citation type="journal article" date="2014" name="BMC Genomics">
        <title>An improved genome release (version Mt4.0) for the model legume Medicago truncatula.</title>
        <authorList>
            <person name="Tang H."/>
            <person name="Krishnakumar V."/>
            <person name="Bidwell S."/>
            <person name="Rosen B."/>
            <person name="Chan A."/>
            <person name="Zhou S."/>
            <person name="Gentzbittel L."/>
            <person name="Childs K.L."/>
            <person name="Yandell M."/>
            <person name="Gundlach H."/>
            <person name="Mayer K.F."/>
            <person name="Schwartz D.C."/>
            <person name="Town C.D."/>
        </authorList>
    </citation>
    <scope>GENOME REANNOTATION</scope>
    <source>
        <strain evidence="2">A17</strain>
        <strain evidence="4 5">cv. Jemalong A17</strain>
    </source>
</reference>
<dbReference type="AlphaFoldDB" id="A0A072V6W3"/>
<dbReference type="HOGENOM" id="CLU_405671_0_0_1"/>
<feature type="compositionally biased region" description="Basic and acidic residues" evidence="1">
    <location>
        <begin position="568"/>
        <end position="585"/>
    </location>
</feature>
<accession>A0A072V6W3</accession>
<reference evidence="6" key="4">
    <citation type="journal article" date="2018" name="Nat. Plants">
        <title>Whole-genome landscape of Medicago truncatula symbiotic genes.</title>
        <authorList>
            <person name="Pecrix Y."/>
            <person name="Staton S.E."/>
            <person name="Sallet E."/>
            <person name="Lelandais-Briere C."/>
            <person name="Moreau S."/>
            <person name="Carrere S."/>
            <person name="Blein T."/>
            <person name="Jardinaud M.F."/>
            <person name="Latrasse D."/>
            <person name="Zouine M."/>
            <person name="Zahm M."/>
            <person name="Kreplak J."/>
            <person name="Mayjonade B."/>
            <person name="Satge C."/>
            <person name="Perez M."/>
            <person name="Cauet S."/>
            <person name="Marande W."/>
            <person name="Chantry-Darmon C."/>
            <person name="Lopez-Roques C."/>
            <person name="Bouchez O."/>
            <person name="Berard A."/>
            <person name="Debelle F."/>
            <person name="Munos S."/>
            <person name="Bendahmane A."/>
            <person name="Berges H."/>
            <person name="Niebel A."/>
            <person name="Buitink J."/>
            <person name="Frugier F."/>
            <person name="Benhamed M."/>
            <person name="Crespi M."/>
            <person name="Gouzy J."/>
            <person name="Gamas P."/>
        </authorList>
    </citation>
    <scope>NUCLEOTIDE SEQUENCE [LARGE SCALE GENOMIC DNA]</scope>
    <source>
        <strain evidence="6">cv. Jemalong A17</strain>
    </source>
</reference>
<name>A0A072V6W3_MEDTR</name>
<dbReference type="Proteomes" id="UP000002051">
    <property type="component" value="Chromosome 2"/>
</dbReference>
<dbReference type="KEGG" id="mtr:25486693"/>
<dbReference type="InterPro" id="IPR053063">
    <property type="entry name" value="PWWP_domain_containing_PDP"/>
</dbReference>
<dbReference type="EMBL" id="PSQE01000002">
    <property type="protein sequence ID" value="RHN73879.1"/>
    <property type="molecule type" value="Genomic_DNA"/>
</dbReference>
<evidence type="ECO:0000313" key="2">
    <source>
        <dbReference type="EMBL" id="KEH37804.1"/>
    </source>
</evidence>
<dbReference type="Gramene" id="rna9764">
    <property type="protein sequence ID" value="RHN73879.1"/>
    <property type="gene ID" value="gene9764"/>
</dbReference>
<gene>
    <name evidence="4" type="primary">25486693</name>
    <name evidence="2" type="ordered locus">MTR_2g047912</name>
    <name evidence="3" type="ORF">MtrunA17_Chr2g0303331</name>
</gene>
<evidence type="ECO:0000313" key="5">
    <source>
        <dbReference type="Proteomes" id="UP000002051"/>
    </source>
</evidence>
<evidence type="ECO:0000313" key="3">
    <source>
        <dbReference type="EMBL" id="RHN73879.1"/>
    </source>
</evidence>
<feature type="region of interest" description="Disordered" evidence="1">
    <location>
        <begin position="303"/>
        <end position="330"/>
    </location>
</feature>